<proteinExistence type="inferred from homology"/>
<dbReference type="EMBL" id="JADIMT010000030">
    <property type="protein sequence ID" value="MBO8435679.1"/>
    <property type="molecule type" value="Genomic_DNA"/>
</dbReference>
<dbReference type="SUPFAM" id="SSF53067">
    <property type="entry name" value="Actin-like ATPase domain"/>
    <property type="match status" value="1"/>
</dbReference>
<dbReference type="PANTHER" id="PTHR18964:SF149">
    <property type="entry name" value="BIFUNCTIONAL UDP-N-ACETYLGLUCOSAMINE 2-EPIMERASE_N-ACETYLMANNOSAMINE KINASE"/>
    <property type="match status" value="1"/>
</dbReference>
<dbReference type="Proteomes" id="UP000823615">
    <property type="component" value="Unassembled WGS sequence"/>
</dbReference>
<accession>A0A9D9H4K9</accession>
<protein>
    <submittedName>
        <fullName evidence="2">ROK family protein</fullName>
    </submittedName>
</protein>
<comment type="similarity">
    <text evidence="1">Belongs to the ROK (NagC/XylR) family.</text>
</comment>
<dbReference type="InterPro" id="IPR000600">
    <property type="entry name" value="ROK"/>
</dbReference>
<gene>
    <name evidence="2" type="ORF">IAA97_01695</name>
</gene>
<dbReference type="AlphaFoldDB" id="A0A9D9H4K9"/>
<dbReference type="PANTHER" id="PTHR18964">
    <property type="entry name" value="ROK (REPRESSOR, ORF, KINASE) FAMILY"/>
    <property type="match status" value="1"/>
</dbReference>
<evidence type="ECO:0000256" key="1">
    <source>
        <dbReference type="ARBA" id="ARBA00006479"/>
    </source>
</evidence>
<organism evidence="2 3">
    <name type="scientific">Candidatus Ornithospirochaeta stercoripullorum</name>
    <dbReference type="NCBI Taxonomy" id="2840899"/>
    <lineage>
        <taxon>Bacteria</taxon>
        <taxon>Pseudomonadati</taxon>
        <taxon>Spirochaetota</taxon>
        <taxon>Spirochaetia</taxon>
        <taxon>Spirochaetales</taxon>
        <taxon>Spirochaetaceae</taxon>
        <taxon>Spirochaetaceae incertae sedis</taxon>
        <taxon>Candidatus Ornithospirochaeta</taxon>
    </lineage>
</organism>
<dbReference type="Gene3D" id="3.30.420.40">
    <property type="match status" value="2"/>
</dbReference>
<name>A0A9D9H4K9_9SPIO</name>
<dbReference type="InterPro" id="IPR043129">
    <property type="entry name" value="ATPase_NBD"/>
</dbReference>
<evidence type="ECO:0000313" key="2">
    <source>
        <dbReference type="EMBL" id="MBO8435679.1"/>
    </source>
</evidence>
<sequence>MKLYALLDVGGTEIKRRTVSEDGIPIDQIMRFPSKSKADSATIINNLSEIIRNGNGMLPECVAMAFPGPFDYENGISYMKGIGKYDSLYGKPLRCMLYKALGREMPILFINDVEAFALGSAATYDEAGKGRCIAVAIGTGCGSAFMENGKCLKNGENVPENGWIYNTAFRNGTIDDYISSRGQTRLAMKYFGKDISGRELHRMACEGCLEAKLLFTDFGKDLLDALQPFLGTFMPQTLVLGGMISHSFQFFGKDITEYAGKHGIRIIIAEDTSALIHRGLFHLIQGGQDA</sequence>
<comment type="caution">
    <text evidence="2">The sequence shown here is derived from an EMBL/GenBank/DDBJ whole genome shotgun (WGS) entry which is preliminary data.</text>
</comment>
<dbReference type="Pfam" id="PF00480">
    <property type="entry name" value="ROK"/>
    <property type="match status" value="1"/>
</dbReference>
<reference evidence="2" key="2">
    <citation type="journal article" date="2021" name="PeerJ">
        <title>Extensive microbial diversity within the chicken gut microbiome revealed by metagenomics and culture.</title>
        <authorList>
            <person name="Gilroy R."/>
            <person name="Ravi A."/>
            <person name="Getino M."/>
            <person name="Pursley I."/>
            <person name="Horton D.L."/>
            <person name="Alikhan N.F."/>
            <person name="Baker D."/>
            <person name="Gharbi K."/>
            <person name="Hall N."/>
            <person name="Watson M."/>
            <person name="Adriaenssens E.M."/>
            <person name="Foster-Nyarko E."/>
            <person name="Jarju S."/>
            <person name="Secka A."/>
            <person name="Antonio M."/>
            <person name="Oren A."/>
            <person name="Chaudhuri R.R."/>
            <person name="La Ragione R."/>
            <person name="Hildebrand F."/>
            <person name="Pallen M.J."/>
        </authorList>
    </citation>
    <scope>NUCLEOTIDE SEQUENCE</scope>
    <source>
        <strain evidence="2">7293</strain>
    </source>
</reference>
<reference evidence="2" key="1">
    <citation type="submission" date="2020-10" db="EMBL/GenBank/DDBJ databases">
        <authorList>
            <person name="Gilroy R."/>
        </authorList>
    </citation>
    <scope>NUCLEOTIDE SEQUENCE</scope>
    <source>
        <strain evidence="2">7293</strain>
    </source>
</reference>
<evidence type="ECO:0000313" key="3">
    <source>
        <dbReference type="Proteomes" id="UP000823615"/>
    </source>
</evidence>